<dbReference type="AlphaFoldDB" id="A0ABD2CFU9"/>
<keyword evidence="2" id="KW-1185">Reference proteome</keyword>
<accession>A0ABD2CFU9</accession>
<dbReference type="EMBL" id="JAYRBN010000053">
    <property type="protein sequence ID" value="KAL2743925.1"/>
    <property type="molecule type" value="Genomic_DNA"/>
</dbReference>
<gene>
    <name evidence="1" type="ORF">V1477_007801</name>
</gene>
<comment type="caution">
    <text evidence="1">The sequence shown here is derived from an EMBL/GenBank/DDBJ whole genome shotgun (WGS) entry which is preliminary data.</text>
</comment>
<evidence type="ECO:0000313" key="2">
    <source>
        <dbReference type="Proteomes" id="UP001607303"/>
    </source>
</evidence>
<protein>
    <submittedName>
        <fullName evidence="1">Uncharacterized protein</fullName>
    </submittedName>
</protein>
<reference evidence="1 2" key="1">
    <citation type="journal article" date="2024" name="Ann. Entomol. Soc. Am.">
        <title>Genomic analyses of the southern and eastern yellowjacket wasps (Hymenoptera: Vespidae) reveal evolutionary signatures of social life.</title>
        <authorList>
            <person name="Catto M.A."/>
            <person name="Caine P.B."/>
            <person name="Orr S.E."/>
            <person name="Hunt B.G."/>
            <person name="Goodisman M.A.D."/>
        </authorList>
    </citation>
    <scope>NUCLEOTIDE SEQUENCE [LARGE SCALE GENOMIC DNA]</scope>
    <source>
        <strain evidence="1">232</strain>
        <tissue evidence="1">Head and thorax</tissue>
    </source>
</reference>
<name>A0ABD2CFU9_VESMC</name>
<dbReference type="Proteomes" id="UP001607303">
    <property type="component" value="Unassembled WGS sequence"/>
</dbReference>
<organism evidence="1 2">
    <name type="scientific">Vespula maculifrons</name>
    <name type="common">Eastern yellow jacket</name>
    <name type="synonym">Wasp</name>
    <dbReference type="NCBI Taxonomy" id="7453"/>
    <lineage>
        <taxon>Eukaryota</taxon>
        <taxon>Metazoa</taxon>
        <taxon>Ecdysozoa</taxon>
        <taxon>Arthropoda</taxon>
        <taxon>Hexapoda</taxon>
        <taxon>Insecta</taxon>
        <taxon>Pterygota</taxon>
        <taxon>Neoptera</taxon>
        <taxon>Endopterygota</taxon>
        <taxon>Hymenoptera</taxon>
        <taxon>Apocrita</taxon>
        <taxon>Aculeata</taxon>
        <taxon>Vespoidea</taxon>
        <taxon>Vespidae</taxon>
        <taxon>Vespinae</taxon>
        <taxon>Vespula</taxon>
    </lineage>
</organism>
<sequence>MYKECDGMTTTTAMFRYNYTVSQSWKLIVGPFGQYGPCVNQNSSRKMTDPSPLISTRSEAVRIPVRAE</sequence>
<proteinExistence type="predicted"/>
<evidence type="ECO:0000313" key="1">
    <source>
        <dbReference type="EMBL" id="KAL2743925.1"/>
    </source>
</evidence>